<dbReference type="HOGENOM" id="CLU_147221_0_0_7"/>
<evidence type="ECO:0000313" key="1">
    <source>
        <dbReference type="EMBL" id="ETX00791.1"/>
    </source>
</evidence>
<keyword evidence="2" id="KW-1185">Reference proteome</keyword>
<dbReference type="EMBL" id="AZHW01000302">
    <property type="protein sequence ID" value="ETX00791.1"/>
    <property type="molecule type" value="Genomic_DNA"/>
</dbReference>
<dbReference type="AlphaFoldDB" id="W4LSW6"/>
<comment type="caution">
    <text evidence="1">The sequence shown here is derived from an EMBL/GenBank/DDBJ whole genome shotgun (WGS) entry which is preliminary data.</text>
</comment>
<organism evidence="1 2">
    <name type="scientific">Entotheonella factor</name>
    <dbReference type="NCBI Taxonomy" id="1429438"/>
    <lineage>
        <taxon>Bacteria</taxon>
        <taxon>Pseudomonadati</taxon>
        <taxon>Nitrospinota/Tectimicrobiota group</taxon>
        <taxon>Candidatus Tectimicrobiota</taxon>
        <taxon>Candidatus Entotheonellia</taxon>
        <taxon>Candidatus Entotheonellales</taxon>
        <taxon>Candidatus Entotheonellaceae</taxon>
        <taxon>Candidatus Entotheonella</taxon>
    </lineage>
</organism>
<reference evidence="1 2" key="1">
    <citation type="journal article" date="2014" name="Nature">
        <title>An environmental bacterial taxon with a large and distinct metabolic repertoire.</title>
        <authorList>
            <person name="Wilson M.C."/>
            <person name="Mori T."/>
            <person name="Ruckert C."/>
            <person name="Uria A.R."/>
            <person name="Helf M.J."/>
            <person name="Takada K."/>
            <person name="Gernert C."/>
            <person name="Steffens U.A."/>
            <person name="Heycke N."/>
            <person name="Schmitt S."/>
            <person name="Rinke C."/>
            <person name="Helfrich E.J."/>
            <person name="Brachmann A.O."/>
            <person name="Gurgui C."/>
            <person name="Wakimoto T."/>
            <person name="Kracht M."/>
            <person name="Crusemann M."/>
            <person name="Hentschel U."/>
            <person name="Abe I."/>
            <person name="Matsunaga S."/>
            <person name="Kalinowski J."/>
            <person name="Takeyama H."/>
            <person name="Piel J."/>
        </authorList>
    </citation>
    <scope>NUCLEOTIDE SEQUENCE [LARGE SCALE GENOMIC DNA]</scope>
    <source>
        <strain evidence="2">TSY1</strain>
    </source>
</reference>
<protein>
    <submittedName>
        <fullName evidence="1">Uncharacterized protein</fullName>
    </submittedName>
</protein>
<accession>W4LSW6</accession>
<dbReference type="Proteomes" id="UP000019141">
    <property type="component" value="Unassembled WGS sequence"/>
</dbReference>
<proteinExistence type="predicted"/>
<name>W4LSW6_ENTF1</name>
<gene>
    <name evidence="1" type="ORF">ETSY1_09890</name>
</gene>
<evidence type="ECO:0000313" key="2">
    <source>
        <dbReference type="Proteomes" id="UP000019141"/>
    </source>
</evidence>
<sequence>MDHYMATITLNLPDSTLAQAHQAAAILQRPVEEILSDMLSSVLPSVGDVPADIQMELTRMTWLDNEELWRIARDMMTPDAQMLMQQLIQLQTERSLTPVEQKQLEDLRQEYGRLTLLKARAYALLSLRGGQPLLSHI</sequence>